<dbReference type="Proteomes" id="UP001209570">
    <property type="component" value="Unassembled WGS sequence"/>
</dbReference>
<feature type="compositionally biased region" description="Low complexity" evidence="1">
    <location>
        <begin position="301"/>
        <end position="327"/>
    </location>
</feature>
<evidence type="ECO:0000313" key="2">
    <source>
        <dbReference type="EMBL" id="KAJ0401744.1"/>
    </source>
</evidence>
<proteinExistence type="predicted"/>
<protein>
    <submittedName>
        <fullName evidence="2">Uncharacterized protein</fullName>
    </submittedName>
</protein>
<organism evidence="2 3">
    <name type="scientific">Pythium insidiosum</name>
    <name type="common">Pythiosis disease agent</name>
    <dbReference type="NCBI Taxonomy" id="114742"/>
    <lineage>
        <taxon>Eukaryota</taxon>
        <taxon>Sar</taxon>
        <taxon>Stramenopiles</taxon>
        <taxon>Oomycota</taxon>
        <taxon>Peronosporomycetes</taxon>
        <taxon>Pythiales</taxon>
        <taxon>Pythiaceae</taxon>
        <taxon>Pythium</taxon>
    </lineage>
</organism>
<evidence type="ECO:0000256" key="1">
    <source>
        <dbReference type="SAM" id="MobiDB-lite"/>
    </source>
</evidence>
<sequence length="401" mass="44688">MRISEMIEPHVDVADAMAMTTRKRPRQDSDFALPPLRSLSAIPSLPMQAPIYRAPFPTDMPHQHVPQPQRPAMLPTLAQMLNPLRPTMPQPPQQPRATPLMYDRRPAPSGPVRVYHSERPIGAEAAAEDDEEEEDKTPWPTANEYYELLANRSNHPEIPVYDLGVDPRGVPLQPEFIYSEPRSCMYYLKCSQLLGRGSFGFPRKKKVVSKQNDDGVRRDSAKEFEWRKMSFVTGLPKKQPVVRYITATCYSKAHRSASADKKKVLRMHAVMLANEDGTGECGEYVLVHIRSGGCKRVGVRTSGLSSSSKPVSTTPSASPSSSLMATSHRVPPSPAHAHSLHSMMSTPSAMAYNTAAAFATPVNKRLRSEEMTVRASMCPRPMSLWVSPPQVDSHLQQRSFH</sequence>
<gene>
    <name evidence="2" type="ORF">P43SY_003065</name>
</gene>
<dbReference type="AlphaFoldDB" id="A0AAD5QB69"/>
<comment type="caution">
    <text evidence="2">The sequence shown here is derived from an EMBL/GenBank/DDBJ whole genome shotgun (WGS) entry which is preliminary data.</text>
</comment>
<name>A0AAD5QB69_PYTIN</name>
<dbReference type="EMBL" id="JAKCXM010000120">
    <property type="protein sequence ID" value="KAJ0401744.1"/>
    <property type="molecule type" value="Genomic_DNA"/>
</dbReference>
<evidence type="ECO:0000313" key="3">
    <source>
        <dbReference type="Proteomes" id="UP001209570"/>
    </source>
</evidence>
<accession>A0AAD5QB69</accession>
<keyword evidence="3" id="KW-1185">Reference proteome</keyword>
<feature type="region of interest" description="Disordered" evidence="1">
    <location>
        <begin position="299"/>
        <end position="340"/>
    </location>
</feature>
<reference evidence="2" key="1">
    <citation type="submission" date="2021-12" db="EMBL/GenBank/DDBJ databases">
        <title>Prjna785345.</title>
        <authorList>
            <person name="Rujirawat T."/>
            <person name="Krajaejun T."/>
        </authorList>
    </citation>
    <scope>NUCLEOTIDE SEQUENCE</scope>
    <source>
        <strain evidence="2">Pi057C3</strain>
    </source>
</reference>